<dbReference type="EMBL" id="JACXSI010000042">
    <property type="protein sequence ID" value="MBD3109699.1"/>
    <property type="molecule type" value="Genomic_DNA"/>
</dbReference>
<dbReference type="NCBIfam" id="TIGR00377">
    <property type="entry name" value="ant_ant_sig"/>
    <property type="match status" value="1"/>
</dbReference>
<dbReference type="InterPro" id="IPR036513">
    <property type="entry name" value="STAS_dom_sf"/>
</dbReference>
<dbReference type="SUPFAM" id="SSF52091">
    <property type="entry name" value="SpoIIaa-like"/>
    <property type="match status" value="1"/>
</dbReference>
<evidence type="ECO:0000256" key="1">
    <source>
        <dbReference type="ARBA" id="ARBA00009013"/>
    </source>
</evidence>
<evidence type="ECO:0000256" key="2">
    <source>
        <dbReference type="ARBA" id="ARBA00022553"/>
    </source>
</evidence>
<dbReference type="PANTHER" id="PTHR33495">
    <property type="entry name" value="ANTI-SIGMA FACTOR ANTAGONIST TM_1081-RELATED-RELATED"/>
    <property type="match status" value="1"/>
</dbReference>
<dbReference type="Pfam" id="PF01740">
    <property type="entry name" value="STAS"/>
    <property type="match status" value="1"/>
</dbReference>
<evidence type="ECO:0000313" key="6">
    <source>
        <dbReference type="EMBL" id="MBD3109699.1"/>
    </source>
</evidence>
<evidence type="ECO:0000256" key="3">
    <source>
        <dbReference type="ARBA" id="ARBA00024670"/>
    </source>
</evidence>
<reference evidence="6" key="1">
    <citation type="submission" date="2020-09" db="EMBL/GenBank/DDBJ databases">
        <title>Bacillus faecalis sp. nov., a moderately halophilic bacterium isolated from cow faeces.</title>
        <authorList>
            <person name="Jiang L."/>
            <person name="Lee J."/>
        </authorList>
    </citation>
    <scope>NUCLEOTIDE SEQUENCE</scope>
    <source>
        <strain evidence="6">AGMB 02131</strain>
    </source>
</reference>
<keyword evidence="7" id="KW-1185">Reference proteome</keyword>
<dbReference type="Gene3D" id="3.30.750.24">
    <property type="entry name" value="STAS domain"/>
    <property type="match status" value="1"/>
</dbReference>
<keyword evidence="2" id="KW-0597">Phosphoprotein</keyword>
<dbReference type="PANTHER" id="PTHR33495:SF9">
    <property type="entry name" value="ANTI-SIGMA-B FACTOR ANTAGONIST"/>
    <property type="match status" value="1"/>
</dbReference>
<dbReference type="GO" id="GO:0043856">
    <property type="term" value="F:anti-sigma factor antagonist activity"/>
    <property type="evidence" value="ECO:0007669"/>
    <property type="project" value="InterPro"/>
</dbReference>
<comment type="function">
    <text evidence="3">Positive regulator of sigma-B activity. Non-phosphorylated RsbV binds to RsbW, preventing its association with sigma-B. When phosphorylated, releases RsbW, which is then free to complex with and inactivate sigma-B.</text>
</comment>
<name>A0A927CZ07_9BACI</name>
<comment type="similarity">
    <text evidence="1 4">Belongs to the anti-sigma-factor antagonist family.</text>
</comment>
<organism evidence="6 7">
    <name type="scientific">Peribacillus faecalis</name>
    <dbReference type="NCBI Taxonomy" id="2772559"/>
    <lineage>
        <taxon>Bacteria</taxon>
        <taxon>Bacillati</taxon>
        <taxon>Bacillota</taxon>
        <taxon>Bacilli</taxon>
        <taxon>Bacillales</taxon>
        <taxon>Bacillaceae</taxon>
        <taxon>Peribacillus</taxon>
    </lineage>
</organism>
<comment type="caution">
    <text evidence="6">The sequence shown here is derived from an EMBL/GenBank/DDBJ whole genome shotgun (WGS) entry which is preliminary data.</text>
</comment>
<protein>
    <recommendedName>
        <fullName evidence="4">Anti-sigma factor antagonist</fullName>
    </recommendedName>
</protein>
<gene>
    <name evidence="6" type="ORF">IEO70_15230</name>
</gene>
<feature type="domain" description="STAS" evidence="5">
    <location>
        <begin position="3"/>
        <end position="109"/>
    </location>
</feature>
<evidence type="ECO:0000259" key="5">
    <source>
        <dbReference type="PROSITE" id="PS50801"/>
    </source>
</evidence>
<dbReference type="Proteomes" id="UP000602076">
    <property type="component" value="Unassembled WGS sequence"/>
</dbReference>
<evidence type="ECO:0000313" key="7">
    <source>
        <dbReference type="Proteomes" id="UP000602076"/>
    </source>
</evidence>
<proteinExistence type="inferred from homology"/>
<dbReference type="CDD" id="cd07043">
    <property type="entry name" value="STAS_anti-anti-sigma_factors"/>
    <property type="match status" value="1"/>
</dbReference>
<dbReference type="InterPro" id="IPR003658">
    <property type="entry name" value="Anti-sigma_ant"/>
</dbReference>
<dbReference type="RefSeq" id="WP_190999234.1">
    <property type="nucleotide sequence ID" value="NZ_JACXSI010000042.1"/>
</dbReference>
<dbReference type="PROSITE" id="PS50801">
    <property type="entry name" value="STAS"/>
    <property type="match status" value="1"/>
</dbReference>
<sequence>MNMNVEINQSIDCIEVLVSGEIDVFTAPRLREMVTPIVNQDHVQMVIDLSGVSFMDSTGLGVVVGLFKTVKVHNGTFKIVGLSSRLKRLFDITGLTEIIQISSIAKDGE</sequence>
<dbReference type="InterPro" id="IPR002645">
    <property type="entry name" value="STAS_dom"/>
</dbReference>
<evidence type="ECO:0000256" key="4">
    <source>
        <dbReference type="RuleBase" id="RU003749"/>
    </source>
</evidence>
<dbReference type="AlphaFoldDB" id="A0A927CZ07"/>
<accession>A0A927CZ07</accession>